<dbReference type="CDD" id="cd04301">
    <property type="entry name" value="NAT_SF"/>
    <property type="match status" value="1"/>
</dbReference>
<dbReference type="GO" id="GO:0016747">
    <property type="term" value="F:acyltransferase activity, transferring groups other than amino-acyl groups"/>
    <property type="evidence" value="ECO:0007669"/>
    <property type="project" value="InterPro"/>
</dbReference>
<keyword evidence="5" id="KW-1185">Reference proteome</keyword>
<protein>
    <submittedName>
        <fullName evidence="4">GNAT family N-acetyltransferase</fullName>
    </submittedName>
</protein>
<evidence type="ECO:0000256" key="2">
    <source>
        <dbReference type="ARBA" id="ARBA00023315"/>
    </source>
</evidence>
<dbReference type="PROSITE" id="PS51186">
    <property type="entry name" value="GNAT"/>
    <property type="match status" value="1"/>
</dbReference>
<dbReference type="RefSeq" id="WP_185818310.1">
    <property type="nucleotide sequence ID" value="NZ_JACMYG010000008.1"/>
</dbReference>
<name>A0A7X1GCZ5_9PSED</name>
<evidence type="ECO:0000256" key="1">
    <source>
        <dbReference type="ARBA" id="ARBA00022679"/>
    </source>
</evidence>
<dbReference type="InterPro" id="IPR000182">
    <property type="entry name" value="GNAT_dom"/>
</dbReference>
<keyword evidence="1 4" id="KW-0808">Transferase</keyword>
<keyword evidence="2" id="KW-0012">Acyltransferase</keyword>
<feature type="domain" description="N-acetyltransferase" evidence="3">
    <location>
        <begin position="3"/>
        <end position="147"/>
    </location>
</feature>
<evidence type="ECO:0000313" key="5">
    <source>
        <dbReference type="Proteomes" id="UP000526003"/>
    </source>
</evidence>
<comment type="caution">
    <text evidence="4">The sequence shown here is derived from an EMBL/GenBank/DDBJ whole genome shotgun (WGS) entry which is preliminary data.</text>
</comment>
<dbReference type="Proteomes" id="UP000526003">
    <property type="component" value="Unassembled WGS sequence"/>
</dbReference>
<sequence length="149" mass="17074">MSVRTRMATVEDVESLFEIRTSVTQNHLSREQMDALGITPQVLRSAINEGPCVWIAEVDERPVAFSMIDRDEGEVFAMFVRPAFESRGLGRLLMAAAEAELFQAHERIFLVTDGRQEIRANGFYQRLGWTVVSRVDAQDVRYEKRRPRA</sequence>
<reference evidence="4 5" key="1">
    <citation type="submission" date="2020-08" db="EMBL/GenBank/DDBJ databases">
        <title>Pseudomonas sp. nov.</title>
        <authorList>
            <person name="Gieschler S."/>
            <person name="Fiedler G."/>
            <person name="Brinks E."/>
            <person name="Boehnlein C."/>
            <person name="Franz C.M.A.P."/>
            <person name="Kabisch J."/>
        </authorList>
    </citation>
    <scope>NUCLEOTIDE SEQUENCE [LARGE SCALE GENOMIC DNA]</scope>
    <source>
        <strain evidence="4 5">MBT-1</strain>
    </source>
</reference>
<dbReference type="EMBL" id="JACMYG010000008">
    <property type="protein sequence ID" value="MBC2690192.1"/>
    <property type="molecule type" value="Genomic_DNA"/>
</dbReference>
<dbReference type="Pfam" id="PF13673">
    <property type="entry name" value="Acetyltransf_10"/>
    <property type="match status" value="1"/>
</dbReference>
<organism evidence="4 5">
    <name type="scientific">Pseudomonas kielensis</name>
    <dbReference type="NCBI Taxonomy" id="2762577"/>
    <lineage>
        <taxon>Bacteria</taxon>
        <taxon>Pseudomonadati</taxon>
        <taxon>Pseudomonadota</taxon>
        <taxon>Gammaproteobacteria</taxon>
        <taxon>Pseudomonadales</taxon>
        <taxon>Pseudomonadaceae</taxon>
        <taxon>Pseudomonas</taxon>
    </lineage>
</organism>
<dbReference type="AlphaFoldDB" id="A0A7X1GCZ5"/>
<gene>
    <name evidence="4" type="ORF">H7995_10305</name>
</gene>
<dbReference type="InterPro" id="IPR050832">
    <property type="entry name" value="Bact_Acetyltransf"/>
</dbReference>
<accession>A0A7X1GCZ5</accession>
<evidence type="ECO:0000313" key="4">
    <source>
        <dbReference type="EMBL" id="MBC2690192.1"/>
    </source>
</evidence>
<dbReference type="InterPro" id="IPR016181">
    <property type="entry name" value="Acyl_CoA_acyltransferase"/>
</dbReference>
<dbReference type="PANTHER" id="PTHR43877">
    <property type="entry name" value="AMINOALKYLPHOSPHONATE N-ACETYLTRANSFERASE-RELATED-RELATED"/>
    <property type="match status" value="1"/>
</dbReference>
<evidence type="ECO:0000259" key="3">
    <source>
        <dbReference type="PROSITE" id="PS51186"/>
    </source>
</evidence>
<proteinExistence type="predicted"/>
<dbReference type="SUPFAM" id="SSF55729">
    <property type="entry name" value="Acyl-CoA N-acyltransferases (Nat)"/>
    <property type="match status" value="1"/>
</dbReference>
<dbReference type="Gene3D" id="3.40.630.30">
    <property type="match status" value="1"/>
</dbReference>